<organism evidence="4 5">
    <name type="scientific">Actinokineospora cianjurensis</name>
    <dbReference type="NCBI Taxonomy" id="585224"/>
    <lineage>
        <taxon>Bacteria</taxon>
        <taxon>Bacillati</taxon>
        <taxon>Actinomycetota</taxon>
        <taxon>Actinomycetes</taxon>
        <taxon>Pseudonocardiales</taxon>
        <taxon>Pseudonocardiaceae</taxon>
        <taxon>Actinokineospora</taxon>
    </lineage>
</organism>
<dbReference type="SUPFAM" id="SSF50249">
    <property type="entry name" value="Nucleic acid-binding proteins"/>
    <property type="match status" value="1"/>
</dbReference>
<protein>
    <submittedName>
        <fullName evidence="4">Single-strand DNA-binding protein</fullName>
    </submittedName>
</protein>
<sequence>MNEITLTGNVSKVHETRNTRSGETIFSFDLAVDNGYFDKNTNKWISRTRFQTAVAYRDLAVNAQNTISKGMAVTVTGRLLDDSFTPAGSDYPVKRDKLEALDIAVSLRFATAVVTKTSKTRDEQGKEHNREQLAAAAA</sequence>
<dbReference type="Gene3D" id="2.40.50.140">
    <property type="entry name" value="Nucleic acid-binding proteins"/>
    <property type="match status" value="1"/>
</dbReference>
<keyword evidence="5" id="KW-1185">Reference proteome</keyword>
<evidence type="ECO:0000256" key="1">
    <source>
        <dbReference type="ARBA" id="ARBA00023125"/>
    </source>
</evidence>
<feature type="compositionally biased region" description="Basic and acidic residues" evidence="3">
    <location>
        <begin position="119"/>
        <end position="131"/>
    </location>
</feature>
<keyword evidence="1 2" id="KW-0238">DNA-binding</keyword>
<dbReference type="PROSITE" id="PS50935">
    <property type="entry name" value="SSB"/>
    <property type="match status" value="1"/>
</dbReference>
<dbReference type="AlphaFoldDB" id="A0A421B270"/>
<evidence type="ECO:0000313" key="4">
    <source>
        <dbReference type="EMBL" id="RLK58438.1"/>
    </source>
</evidence>
<evidence type="ECO:0000256" key="3">
    <source>
        <dbReference type="SAM" id="MobiDB-lite"/>
    </source>
</evidence>
<dbReference type="EMBL" id="RCDD01000003">
    <property type="protein sequence ID" value="RLK58438.1"/>
    <property type="molecule type" value="Genomic_DNA"/>
</dbReference>
<dbReference type="RefSeq" id="WP_170224530.1">
    <property type="nucleotide sequence ID" value="NZ_RCDD01000003.1"/>
</dbReference>
<dbReference type="InterPro" id="IPR012340">
    <property type="entry name" value="NA-bd_OB-fold"/>
</dbReference>
<dbReference type="InterPro" id="IPR000424">
    <property type="entry name" value="Primosome_PriB/ssb"/>
</dbReference>
<reference evidence="4 5" key="1">
    <citation type="submission" date="2018-10" db="EMBL/GenBank/DDBJ databases">
        <title>Genomic Encyclopedia of Archaeal and Bacterial Type Strains, Phase II (KMG-II): from individual species to whole genera.</title>
        <authorList>
            <person name="Goeker M."/>
        </authorList>
    </citation>
    <scope>NUCLEOTIDE SEQUENCE [LARGE SCALE GENOMIC DNA]</scope>
    <source>
        <strain evidence="4 5">DSM 45657</strain>
    </source>
</reference>
<feature type="region of interest" description="Disordered" evidence="3">
    <location>
        <begin position="118"/>
        <end position="138"/>
    </location>
</feature>
<evidence type="ECO:0000256" key="2">
    <source>
        <dbReference type="PROSITE-ProRule" id="PRU00252"/>
    </source>
</evidence>
<name>A0A421B270_9PSEU</name>
<gene>
    <name evidence="4" type="ORF">CLV68_4542</name>
</gene>
<accession>A0A421B270</accession>
<dbReference type="GO" id="GO:0003697">
    <property type="term" value="F:single-stranded DNA binding"/>
    <property type="evidence" value="ECO:0007669"/>
    <property type="project" value="InterPro"/>
</dbReference>
<dbReference type="Proteomes" id="UP000282454">
    <property type="component" value="Unassembled WGS sequence"/>
</dbReference>
<dbReference type="Pfam" id="PF00436">
    <property type="entry name" value="SSB"/>
    <property type="match status" value="1"/>
</dbReference>
<proteinExistence type="predicted"/>
<evidence type="ECO:0000313" key="5">
    <source>
        <dbReference type="Proteomes" id="UP000282454"/>
    </source>
</evidence>
<comment type="caution">
    <text evidence="4">The sequence shown here is derived from an EMBL/GenBank/DDBJ whole genome shotgun (WGS) entry which is preliminary data.</text>
</comment>
<dbReference type="CDD" id="cd04496">
    <property type="entry name" value="SSB_OBF"/>
    <property type="match status" value="1"/>
</dbReference>